<comment type="caution">
    <text evidence="1">The sequence shown here is derived from an EMBL/GenBank/DDBJ whole genome shotgun (WGS) entry which is preliminary data.</text>
</comment>
<keyword evidence="2" id="KW-1185">Reference proteome</keyword>
<sequence length="108" mass="12105">MRMLEAMSGTRRSQSLTNRVWTPPKEGWVKFNSDGGGSAAAGVHEGNNSIRLVRDIKSLRERPWEVSFKHVYGEESICGWNGEAATRTWFWIASVQFPSISTDQCLSA</sequence>
<evidence type="ECO:0000313" key="2">
    <source>
        <dbReference type="Proteomes" id="UP001358586"/>
    </source>
</evidence>
<accession>A0ABR0PGG6</accession>
<gene>
    <name evidence="1" type="ORF">PVK06_025215</name>
</gene>
<protein>
    <submittedName>
        <fullName evidence="1">Uncharacterized protein</fullName>
    </submittedName>
</protein>
<evidence type="ECO:0000313" key="1">
    <source>
        <dbReference type="EMBL" id="KAK5820169.1"/>
    </source>
</evidence>
<organism evidence="1 2">
    <name type="scientific">Gossypium arboreum</name>
    <name type="common">Tree cotton</name>
    <name type="synonym">Gossypium nanking</name>
    <dbReference type="NCBI Taxonomy" id="29729"/>
    <lineage>
        <taxon>Eukaryota</taxon>
        <taxon>Viridiplantae</taxon>
        <taxon>Streptophyta</taxon>
        <taxon>Embryophyta</taxon>
        <taxon>Tracheophyta</taxon>
        <taxon>Spermatophyta</taxon>
        <taxon>Magnoliopsida</taxon>
        <taxon>eudicotyledons</taxon>
        <taxon>Gunneridae</taxon>
        <taxon>Pentapetalae</taxon>
        <taxon>rosids</taxon>
        <taxon>malvids</taxon>
        <taxon>Malvales</taxon>
        <taxon>Malvaceae</taxon>
        <taxon>Malvoideae</taxon>
        <taxon>Gossypium</taxon>
    </lineage>
</organism>
<dbReference type="Proteomes" id="UP001358586">
    <property type="component" value="Chromosome 7"/>
</dbReference>
<reference evidence="1 2" key="1">
    <citation type="submission" date="2023-03" db="EMBL/GenBank/DDBJ databases">
        <title>WGS of Gossypium arboreum.</title>
        <authorList>
            <person name="Yu D."/>
        </authorList>
    </citation>
    <scope>NUCLEOTIDE SEQUENCE [LARGE SCALE GENOMIC DNA]</scope>
    <source>
        <tissue evidence="1">Leaf</tissue>
    </source>
</reference>
<name>A0ABR0PGG6_GOSAR</name>
<dbReference type="EMBL" id="JARKNE010000007">
    <property type="protein sequence ID" value="KAK5820169.1"/>
    <property type="molecule type" value="Genomic_DNA"/>
</dbReference>
<proteinExistence type="predicted"/>